<accession>A0ABR3PT15</accession>
<evidence type="ECO:0000313" key="3">
    <source>
        <dbReference type="Proteomes" id="UP001565368"/>
    </source>
</evidence>
<evidence type="ECO:0000313" key="2">
    <source>
        <dbReference type="EMBL" id="KAL1405578.1"/>
    </source>
</evidence>
<keyword evidence="3" id="KW-1185">Reference proteome</keyword>
<dbReference type="Proteomes" id="UP001565368">
    <property type="component" value="Unassembled WGS sequence"/>
</dbReference>
<evidence type="ECO:0000256" key="1">
    <source>
        <dbReference type="SAM" id="MobiDB-lite"/>
    </source>
</evidence>
<feature type="region of interest" description="Disordered" evidence="1">
    <location>
        <begin position="63"/>
        <end position="90"/>
    </location>
</feature>
<dbReference type="GeneID" id="95990260"/>
<comment type="caution">
    <text evidence="2">The sequence shown here is derived from an EMBL/GenBank/DDBJ whole genome shotgun (WGS) entry which is preliminary data.</text>
</comment>
<sequence>MSRPPPPKSLWLPRRLQAQEPAREQSTRAPPAAGELVQHGGRKPAPGALKSLWLPRKLGQLEVSPPIRGPSTPSPPVADELVHQPGTPTTPAALDHSAFPHIFDAIVNYASVPSLAVLRATSREMHRRCTPRMYAHIWARAHLDEAGRWAVELCVPGSAAGGISSSGTRIPGLKYYTTASNEDIRETLRRIRGHTRVVDMDISDPFSIGVLAAAGLMQLFAGGKVLRRLDMDPLQVPHPAIGEVAMAKMSALPGLRAATEVAHFDLGAALENGSSLLPDWDLVMAFPAATRTAVLFVDIPRRKDSMRTMSYRHVPLLVPKMRINLAIVLYRPSWRYPIVSTSRNTMRFLLVLILHMTPDVLQGPRQVCPWASISIGPIEAFDDKPFDSNDSEDKARELGDRLRKLAAKAMVPSELNQEVISAVRFVSLAELQELVGAEEWEMVRTPPRPRLLG</sequence>
<name>A0ABR3PT15_9TREE</name>
<proteinExistence type="predicted"/>
<dbReference type="EMBL" id="JBBXJM010000007">
    <property type="protein sequence ID" value="KAL1405578.1"/>
    <property type="molecule type" value="Genomic_DNA"/>
</dbReference>
<dbReference type="RefSeq" id="XP_069205522.1">
    <property type="nucleotide sequence ID" value="XM_069357585.1"/>
</dbReference>
<reference evidence="2 3" key="1">
    <citation type="submission" date="2023-08" db="EMBL/GenBank/DDBJ databases">
        <title>Annotated Genome Sequence of Vanrija albida AlHP1.</title>
        <authorList>
            <person name="Herzog R."/>
        </authorList>
    </citation>
    <scope>NUCLEOTIDE SEQUENCE [LARGE SCALE GENOMIC DNA]</scope>
    <source>
        <strain evidence="2 3">AlHP1</strain>
    </source>
</reference>
<gene>
    <name evidence="2" type="ORF">Q8F55_009217</name>
</gene>
<protein>
    <recommendedName>
        <fullName evidence="4">F-box domain-containing protein</fullName>
    </recommendedName>
</protein>
<evidence type="ECO:0008006" key="4">
    <source>
        <dbReference type="Google" id="ProtNLM"/>
    </source>
</evidence>
<feature type="region of interest" description="Disordered" evidence="1">
    <location>
        <begin position="1"/>
        <end position="49"/>
    </location>
</feature>
<organism evidence="2 3">
    <name type="scientific">Vanrija albida</name>
    <dbReference type="NCBI Taxonomy" id="181172"/>
    <lineage>
        <taxon>Eukaryota</taxon>
        <taxon>Fungi</taxon>
        <taxon>Dikarya</taxon>
        <taxon>Basidiomycota</taxon>
        <taxon>Agaricomycotina</taxon>
        <taxon>Tremellomycetes</taxon>
        <taxon>Trichosporonales</taxon>
        <taxon>Trichosporonaceae</taxon>
        <taxon>Vanrija</taxon>
    </lineage>
</organism>